<dbReference type="AlphaFoldDB" id="A0A9P8FHL8"/>
<sequence length="120" mass="13538">CKLLFAAQTYPYRLKPRIENISGVAFHSLLQFARIFFHGALSVPRVGFINHETTKNTVSRPTKIIFVIPLDTPVAAITKDMFDLSFQLNTFFSSPQEFAIETSPAKPRMDAASFHKAAYQ</sequence>
<reference evidence="1" key="1">
    <citation type="journal article" date="2021" name="J Fungi (Basel)">
        <title>Virulence traits and population genomics of the black yeast Aureobasidium melanogenum.</title>
        <authorList>
            <person name="Cernosa A."/>
            <person name="Sun X."/>
            <person name="Gostincar C."/>
            <person name="Fang C."/>
            <person name="Gunde-Cimerman N."/>
            <person name="Song Z."/>
        </authorList>
    </citation>
    <scope>NUCLEOTIDE SEQUENCE</scope>
    <source>
        <strain evidence="1">EXF-9298</strain>
    </source>
</reference>
<dbReference type="EMBL" id="JAHFXS010002532">
    <property type="protein sequence ID" value="KAG9971879.1"/>
    <property type="molecule type" value="Genomic_DNA"/>
</dbReference>
<protein>
    <submittedName>
        <fullName evidence="1">Uncharacterized protein</fullName>
    </submittedName>
</protein>
<feature type="non-terminal residue" evidence="1">
    <location>
        <position position="1"/>
    </location>
</feature>
<evidence type="ECO:0000313" key="2">
    <source>
        <dbReference type="Proteomes" id="UP000729357"/>
    </source>
</evidence>
<evidence type="ECO:0000313" key="1">
    <source>
        <dbReference type="EMBL" id="KAG9971879.1"/>
    </source>
</evidence>
<name>A0A9P8FHL8_AURME</name>
<accession>A0A9P8FHL8</accession>
<comment type="caution">
    <text evidence="1">The sequence shown here is derived from an EMBL/GenBank/DDBJ whole genome shotgun (WGS) entry which is preliminary data.</text>
</comment>
<organism evidence="1 2">
    <name type="scientific">Aureobasidium melanogenum</name>
    <name type="common">Aureobasidium pullulans var. melanogenum</name>
    <dbReference type="NCBI Taxonomy" id="46634"/>
    <lineage>
        <taxon>Eukaryota</taxon>
        <taxon>Fungi</taxon>
        <taxon>Dikarya</taxon>
        <taxon>Ascomycota</taxon>
        <taxon>Pezizomycotina</taxon>
        <taxon>Dothideomycetes</taxon>
        <taxon>Dothideomycetidae</taxon>
        <taxon>Dothideales</taxon>
        <taxon>Saccotheciaceae</taxon>
        <taxon>Aureobasidium</taxon>
    </lineage>
</organism>
<reference evidence="1" key="2">
    <citation type="submission" date="2021-08" db="EMBL/GenBank/DDBJ databases">
        <authorList>
            <person name="Gostincar C."/>
            <person name="Sun X."/>
            <person name="Song Z."/>
            <person name="Gunde-Cimerman N."/>
        </authorList>
    </citation>
    <scope>NUCLEOTIDE SEQUENCE</scope>
    <source>
        <strain evidence="1">EXF-9298</strain>
    </source>
</reference>
<keyword evidence="2" id="KW-1185">Reference proteome</keyword>
<feature type="non-terminal residue" evidence="1">
    <location>
        <position position="120"/>
    </location>
</feature>
<proteinExistence type="predicted"/>
<gene>
    <name evidence="1" type="ORF">KCU98_g13606</name>
</gene>
<dbReference type="Proteomes" id="UP000729357">
    <property type="component" value="Unassembled WGS sequence"/>
</dbReference>